<gene>
    <name evidence="1" type="ORF">IOE58_12490</name>
</gene>
<accession>A0ABR9W3E1</accession>
<organism evidence="1 2">
    <name type="scientific">Brachybacterium epidermidis</name>
    <dbReference type="NCBI Taxonomy" id="2781983"/>
    <lineage>
        <taxon>Bacteria</taxon>
        <taxon>Bacillati</taxon>
        <taxon>Actinomycetota</taxon>
        <taxon>Actinomycetes</taxon>
        <taxon>Micrococcales</taxon>
        <taxon>Dermabacteraceae</taxon>
        <taxon>Brachybacterium</taxon>
    </lineage>
</organism>
<keyword evidence="2" id="KW-1185">Reference proteome</keyword>
<keyword evidence="1" id="KW-0489">Methyltransferase</keyword>
<evidence type="ECO:0000313" key="1">
    <source>
        <dbReference type="EMBL" id="MBE9404964.1"/>
    </source>
</evidence>
<dbReference type="GO" id="GO:0032259">
    <property type="term" value="P:methylation"/>
    <property type="evidence" value="ECO:0007669"/>
    <property type="project" value="UniProtKB-KW"/>
</dbReference>
<name>A0ABR9W3E1_9MICO</name>
<proteinExistence type="predicted"/>
<protein>
    <submittedName>
        <fullName evidence="1">SAM-dependent methyltransferase</fullName>
    </submittedName>
</protein>
<reference evidence="1 2" key="1">
    <citation type="submission" date="2020-10" db="EMBL/GenBank/DDBJ databases">
        <title>Draft genome and description of Brachybacterium epidermidis sp nov.</title>
        <authorList>
            <person name="Boxberger M."/>
            <person name="La Scola B."/>
        </authorList>
    </citation>
    <scope>NUCLEOTIDE SEQUENCE [LARGE SCALE GENOMIC DNA]</scope>
    <source>
        <strain evidence="1 2">Marseille-Q2903</strain>
    </source>
</reference>
<keyword evidence="1" id="KW-0808">Transferase</keyword>
<sequence length="136" mass="14917">MATDFAGAHDRHLSDAEHLENSARLSNADHLYGFAAECGLKALMTKFGMPVDPAGDPLRPNRVHIDSLWTRYSVYASGPSASAYQLDATNHFDDWRAADRYAEDGHVTATSLERHRNGAAQVDALVRQARVEGLLP</sequence>
<dbReference type="Proteomes" id="UP000644727">
    <property type="component" value="Unassembled WGS sequence"/>
</dbReference>
<dbReference type="RefSeq" id="WP_193866704.1">
    <property type="nucleotide sequence ID" value="NZ_JADEYR010000017.1"/>
</dbReference>
<dbReference type="EMBL" id="JADEYR010000017">
    <property type="protein sequence ID" value="MBE9404964.1"/>
    <property type="molecule type" value="Genomic_DNA"/>
</dbReference>
<comment type="caution">
    <text evidence="1">The sequence shown here is derived from an EMBL/GenBank/DDBJ whole genome shotgun (WGS) entry which is preliminary data.</text>
</comment>
<evidence type="ECO:0000313" key="2">
    <source>
        <dbReference type="Proteomes" id="UP000644727"/>
    </source>
</evidence>
<dbReference type="GO" id="GO:0008168">
    <property type="term" value="F:methyltransferase activity"/>
    <property type="evidence" value="ECO:0007669"/>
    <property type="project" value="UniProtKB-KW"/>
</dbReference>